<feature type="compositionally biased region" description="Basic residues" evidence="1">
    <location>
        <begin position="137"/>
        <end position="157"/>
    </location>
</feature>
<dbReference type="EMBL" id="JACHXG010000008">
    <property type="protein sequence ID" value="MBB3090983.1"/>
    <property type="molecule type" value="Genomic_DNA"/>
</dbReference>
<accession>A0A7W5FA73</accession>
<feature type="region of interest" description="Disordered" evidence="1">
    <location>
        <begin position="135"/>
        <end position="169"/>
    </location>
</feature>
<dbReference type="RefSeq" id="WP_183548534.1">
    <property type="nucleotide sequence ID" value="NZ_BMQT01000010.1"/>
</dbReference>
<keyword evidence="3" id="KW-1185">Reference proteome</keyword>
<sequence>MVPFDELGRWRPDALLGAADRLEDGDTIPHFGHLYNVAAVVEALRHAAVQIRSARARALGTADLIVARGWGFQIAGSDVVVQETSRTVITYDDELDRVEELMSEYAGAMADALTELGVALDELYAIIDASRRDPNRRSRLGVPRRPRPPSTGRRCRDRPRDPWPRCWDR</sequence>
<comment type="caution">
    <text evidence="2">The sequence shown here is derived from an EMBL/GenBank/DDBJ whole genome shotgun (WGS) entry which is preliminary data.</text>
</comment>
<organism evidence="2 3">
    <name type="scientific">Nocardioides albus</name>
    <dbReference type="NCBI Taxonomy" id="1841"/>
    <lineage>
        <taxon>Bacteria</taxon>
        <taxon>Bacillati</taxon>
        <taxon>Actinomycetota</taxon>
        <taxon>Actinomycetes</taxon>
        <taxon>Propionibacteriales</taxon>
        <taxon>Nocardioidaceae</taxon>
        <taxon>Nocardioides</taxon>
    </lineage>
</organism>
<protein>
    <submittedName>
        <fullName evidence="2">Uncharacterized protein</fullName>
    </submittedName>
</protein>
<dbReference type="Proteomes" id="UP000577707">
    <property type="component" value="Unassembled WGS sequence"/>
</dbReference>
<proteinExistence type="predicted"/>
<evidence type="ECO:0000313" key="2">
    <source>
        <dbReference type="EMBL" id="MBB3090983.1"/>
    </source>
</evidence>
<dbReference type="AlphaFoldDB" id="A0A7W5FA73"/>
<reference evidence="2 3" key="1">
    <citation type="submission" date="2020-08" db="EMBL/GenBank/DDBJ databases">
        <title>Genomic Encyclopedia of Type Strains, Phase III (KMG-III): the genomes of soil and plant-associated and newly described type strains.</title>
        <authorList>
            <person name="Whitman W."/>
        </authorList>
    </citation>
    <scope>NUCLEOTIDE SEQUENCE [LARGE SCALE GENOMIC DNA]</scope>
    <source>
        <strain evidence="2 3">CECT 3302</strain>
    </source>
</reference>
<gene>
    <name evidence="2" type="ORF">FHS12_003945</name>
</gene>
<feature type="compositionally biased region" description="Basic and acidic residues" evidence="1">
    <location>
        <begin position="158"/>
        <end position="169"/>
    </location>
</feature>
<evidence type="ECO:0000313" key="3">
    <source>
        <dbReference type="Proteomes" id="UP000577707"/>
    </source>
</evidence>
<evidence type="ECO:0000256" key="1">
    <source>
        <dbReference type="SAM" id="MobiDB-lite"/>
    </source>
</evidence>
<name>A0A7W5FA73_9ACTN</name>